<evidence type="ECO:0000256" key="2">
    <source>
        <dbReference type="ARBA" id="ARBA00023134"/>
    </source>
</evidence>
<evidence type="ECO:0000313" key="4">
    <source>
        <dbReference type="Proteomes" id="UP000029964"/>
    </source>
</evidence>
<gene>
    <name evidence="3" type="ORF">ACRE_006780</name>
</gene>
<dbReference type="SMART" id="SM00174">
    <property type="entry name" value="RHO"/>
    <property type="match status" value="1"/>
</dbReference>
<protein>
    <submittedName>
        <fullName evidence="3">Rho-related protein-like protein</fullName>
    </submittedName>
</protein>
<dbReference type="GO" id="GO:0003924">
    <property type="term" value="F:GTPase activity"/>
    <property type="evidence" value="ECO:0007669"/>
    <property type="project" value="InterPro"/>
</dbReference>
<dbReference type="Gene3D" id="3.40.50.300">
    <property type="entry name" value="P-loop containing nucleotide triphosphate hydrolases"/>
    <property type="match status" value="1"/>
</dbReference>
<proteinExistence type="predicted"/>
<accession>A0A086TGR4</accession>
<sequence length="335" mass="37237">MDPNTDKPTSSSFSSNSWRRFIPSRLDRHDEDVETRPSTRLISRDSKLLQRRPSTRLSLLRAATPLFERASSALGSLGADTVVGSGNGEEERAGPGLWGLIRGSKRKRSPEVEGIPAEPRRVNFLFVGAKSSGQTSLLFPGWNADCVGQASAITRTCYEVYITDRTYDSRPDTSGAPDLNTVLRLSYMQWDGVFLCFDVMDKVSMFTIISWWRHAVSYGFIAGQTSEPLVHLVGMKKDQRGYDDTAAEDVPGRARSTLSLAAYPTCCVGSAEATWHAKRIGAHRYIECSALTGEGMDAVVEDAGREAVRRAVKTEDEARVREREVLRLVEKRRRL</sequence>
<dbReference type="GO" id="GO:0005525">
    <property type="term" value="F:GTP binding"/>
    <property type="evidence" value="ECO:0007669"/>
    <property type="project" value="UniProtKB-KW"/>
</dbReference>
<keyword evidence="2" id="KW-0342">GTP-binding</keyword>
<evidence type="ECO:0000256" key="1">
    <source>
        <dbReference type="ARBA" id="ARBA00022741"/>
    </source>
</evidence>
<dbReference type="PANTHER" id="PTHR24072">
    <property type="entry name" value="RHO FAMILY GTPASE"/>
    <property type="match status" value="1"/>
</dbReference>
<keyword evidence="1" id="KW-0547">Nucleotide-binding</keyword>
<comment type="caution">
    <text evidence="3">The sequence shown here is derived from an EMBL/GenBank/DDBJ whole genome shotgun (WGS) entry which is preliminary data.</text>
</comment>
<dbReference type="Pfam" id="PF00071">
    <property type="entry name" value="Ras"/>
    <property type="match status" value="1"/>
</dbReference>
<dbReference type="InterPro" id="IPR027417">
    <property type="entry name" value="P-loop_NTPase"/>
</dbReference>
<dbReference type="HOGENOM" id="CLU_894427_0_0_1"/>
<dbReference type="AlphaFoldDB" id="A0A086TGR4"/>
<dbReference type="Proteomes" id="UP000029964">
    <property type="component" value="Unassembled WGS sequence"/>
</dbReference>
<dbReference type="SUPFAM" id="SSF52540">
    <property type="entry name" value="P-loop containing nucleoside triphosphate hydrolases"/>
    <property type="match status" value="1"/>
</dbReference>
<keyword evidence="4" id="KW-1185">Reference proteome</keyword>
<dbReference type="OrthoDB" id="25896at2759"/>
<organism evidence="3 4">
    <name type="scientific">Hapsidospora chrysogenum (strain ATCC 11550 / CBS 779.69 / DSM 880 / IAM 14645 / JCM 23072 / IMI 49137)</name>
    <name type="common">Acremonium chrysogenum</name>
    <dbReference type="NCBI Taxonomy" id="857340"/>
    <lineage>
        <taxon>Eukaryota</taxon>
        <taxon>Fungi</taxon>
        <taxon>Dikarya</taxon>
        <taxon>Ascomycota</taxon>
        <taxon>Pezizomycotina</taxon>
        <taxon>Sordariomycetes</taxon>
        <taxon>Hypocreomycetidae</taxon>
        <taxon>Hypocreales</taxon>
        <taxon>Bionectriaceae</taxon>
        <taxon>Hapsidospora</taxon>
    </lineage>
</organism>
<reference evidence="4" key="1">
    <citation type="journal article" date="2014" name="Genome Announc.">
        <title>Genome sequence and annotation of Acremonium chrysogenum, producer of the beta-lactam antibiotic cephalosporin C.</title>
        <authorList>
            <person name="Terfehr D."/>
            <person name="Dahlmann T.A."/>
            <person name="Specht T."/>
            <person name="Zadra I."/>
            <person name="Kuernsteiner H."/>
            <person name="Kueck U."/>
        </authorList>
    </citation>
    <scope>NUCLEOTIDE SEQUENCE [LARGE SCALE GENOMIC DNA]</scope>
    <source>
        <strain evidence="4">ATCC 11550 / CBS 779.69 / DSM 880 / IAM 14645 / JCM 23072 / IMI 49137</strain>
    </source>
</reference>
<name>A0A086TGR4_HAPC1</name>
<evidence type="ECO:0000313" key="3">
    <source>
        <dbReference type="EMBL" id="KFH48546.1"/>
    </source>
</evidence>
<dbReference type="InterPro" id="IPR001806">
    <property type="entry name" value="Small_GTPase"/>
</dbReference>
<dbReference type="EMBL" id="JPKY01000003">
    <property type="protein sequence ID" value="KFH48546.1"/>
    <property type="molecule type" value="Genomic_DNA"/>
</dbReference>
<dbReference type="InterPro" id="IPR003578">
    <property type="entry name" value="Small_GTPase_Rho"/>
</dbReference>
<dbReference type="STRING" id="857340.A0A086TGR4"/>
<dbReference type="GO" id="GO:0007264">
    <property type="term" value="P:small GTPase-mediated signal transduction"/>
    <property type="evidence" value="ECO:0007669"/>
    <property type="project" value="InterPro"/>
</dbReference>